<dbReference type="InterPro" id="IPR045351">
    <property type="entry name" value="DUF6531"/>
</dbReference>
<reference evidence="4 5" key="1">
    <citation type="submission" date="2020-03" db="EMBL/GenBank/DDBJ databases">
        <title>Cyclobacterium plantarum sp. nov., a marine bacterium isolated from a coastal-marine wetland.</title>
        <authorList>
            <person name="Sanchez-Porro C."/>
            <person name="Ventosa A."/>
            <person name="Amoozegar M."/>
        </authorList>
    </citation>
    <scope>NUCLEOTIDE SEQUENCE [LARGE SCALE GENOMIC DNA]</scope>
    <source>
        <strain evidence="4 5">GBPx2</strain>
    </source>
</reference>
<sequence>MLLASTHQDIIIGLDIHIVMVPSPAGPIPTPLPHPFIGFVFDPADLIPMLGATVSVNYKCRGCSFTTGMLGTMKHFPMPPGAAFTPKPIGHDAYKFFGSLRVKAEGNLLGVSPFMVMSCSDVGMPMSITPGKNFKPVPTTYLPTSACVPIPTGKPVMVGGPYVPDLQGLLMAIVMSFGMGSLMKGGGKLLKGAMNKAKAMGKWIKEKGIAWNKKLRAKNTKWSNKKADVLCKFGFEPVDLIAGIVFYTAEDFEIAGPFPLKWERSYYSDSTVVGACGHGMHSSYDIGLEAHPNEGYVMVTLPDGRPAIFEWLAEEKQSFYNVMEKMTLTRTINGFELKDHDKNITFIFEQSGKANFRPIRITNLQGFSIQYRYDNQGKWTGLTDAVGREIHFELSDQGFISKIYATYEGLRKDLVSYAYNEAGDMVQVMDALGRAMGIRYENHLMVEKKDRNGDIFYWEYEGEGREARCVHTWGDKGLMEGWINYGDGCNEVTNSLGETSLYYFDENNLCTKIVDPLGNVKEFIYTEDMKLYREVDEEGLITGYTYDDQGNLTSLRKPDGATQHYLYDKAQKPQAVISESGKQTLYTYTEDQLIKTMSYPDGRLAELSYNENKQLSLLQTSDGEAFRFFYDTDHNLIKMVLPGGSEQQWQYDLWGRCIAEINPEGQSKTYEFDPLDRVIQIKEPDGNKVALSYDAYDEVVQVRDKQRKVDFVYNALGSMVRRIEAGRAISFHYDGQNRLTGLRNEHSEWYRFVLDPMGRVVEEIGFDGLQRSYLRDRAGKVIRIKRPGDRWTDYEYDLNGQVIRSEYSDGSWEAYGYDREGLLIEAVNENSQVVLVRDKAGRVIQEMQDGQLVESGYNEKGYRTTVSSSLGADIRIEWDAAGSVKQMNARHAESREDWEALLTHNQLGQERIRKIGMLENEFSYDKAGRVAGQRTSRRGSNHLHKRYHWGINDKLKRIHDLMDHSWQDFEYDALGNLVQSLTGIGTEDNYFRDGIGNIFQKADRSDRKYDKGGKLVAKGAARYSYDEEGNLIKKSTPEGDWAFHWNGNGSLREVLRPDGRTVAFEYDALGRRTAKIFQGKLIRWIWDGNVPLHEWQYSLKERPKPVLDADGLLTKDREEPVENLITWVFDEGSFKPAAKLAGGEAFSIINDYLGTPKQAFDREGQKVWDCKHKAYGEVASCYGEVGFIPFRFQGQYQDMETGLYYNRFRYYDGQTGLYISQDPIGLAGGNSTFYAFVHDSNSWVDIFGLQGNNPLDFLKEALTQQDFETGDTIPSNLKQAWGDVSTKIVYEVRIHVANPKYAEGDIFRVSRRQTGFKPGTKQGFGTEYLDKHGKWHHESTLKEFNKDGTKNPLFNAQAAKDTHMKKPKLCH</sequence>
<protein>
    <recommendedName>
        <fullName evidence="6">RHS repeat-associated core domain-containing protein</fullName>
    </recommendedName>
</protein>
<keyword evidence="5" id="KW-1185">Reference proteome</keyword>
<dbReference type="PANTHER" id="PTHR32305">
    <property type="match status" value="1"/>
</dbReference>
<evidence type="ECO:0000313" key="5">
    <source>
        <dbReference type="Proteomes" id="UP000649799"/>
    </source>
</evidence>
<dbReference type="Proteomes" id="UP000649799">
    <property type="component" value="Unassembled WGS sequence"/>
</dbReference>
<dbReference type="InterPro" id="IPR022385">
    <property type="entry name" value="Rhs_assc_core"/>
</dbReference>
<evidence type="ECO:0008006" key="6">
    <source>
        <dbReference type="Google" id="ProtNLM"/>
    </source>
</evidence>
<dbReference type="PANTHER" id="PTHR32305:SF15">
    <property type="entry name" value="PROTEIN RHSA-RELATED"/>
    <property type="match status" value="1"/>
</dbReference>
<proteinExistence type="predicted"/>
<evidence type="ECO:0000256" key="1">
    <source>
        <dbReference type="ARBA" id="ARBA00022737"/>
    </source>
</evidence>
<evidence type="ECO:0000259" key="2">
    <source>
        <dbReference type="Pfam" id="PF20148"/>
    </source>
</evidence>
<dbReference type="CDD" id="cd14740">
    <property type="entry name" value="PAAR_4"/>
    <property type="match status" value="1"/>
</dbReference>
<name>A0ABX0HC39_9BACT</name>
<dbReference type="RefSeq" id="WP_166148939.1">
    <property type="nucleotide sequence ID" value="NZ_JAANYN010000007.1"/>
</dbReference>
<dbReference type="InterPro" id="IPR050708">
    <property type="entry name" value="T6SS_VgrG/RHS"/>
</dbReference>
<dbReference type="Pfam" id="PF25023">
    <property type="entry name" value="TEN_YD-shell"/>
    <property type="match status" value="2"/>
</dbReference>
<feature type="domain" description="Teneurin-like YD-shell" evidence="3">
    <location>
        <begin position="505"/>
        <end position="693"/>
    </location>
</feature>
<accession>A0ABX0HC39</accession>
<evidence type="ECO:0000259" key="3">
    <source>
        <dbReference type="Pfam" id="PF25023"/>
    </source>
</evidence>
<dbReference type="Gene3D" id="2.180.10.10">
    <property type="entry name" value="RHS repeat-associated core"/>
    <property type="match status" value="3"/>
</dbReference>
<feature type="domain" description="Teneurin-like YD-shell" evidence="3">
    <location>
        <begin position="968"/>
        <end position="1075"/>
    </location>
</feature>
<dbReference type="InterPro" id="IPR006530">
    <property type="entry name" value="YD"/>
</dbReference>
<dbReference type="InterPro" id="IPR056823">
    <property type="entry name" value="TEN-like_YD-shell"/>
</dbReference>
<comment type="caution">
    <text evidence="4">The sequence shown here is derived from an EMBL/GenBank/DDBJ whole genome shotgun (WGS) entry which is preliminary data.</text>
</comment>
<dbReference type="NCBIfam" id="TIGR01643">
    <property type="entry name" value="YD_repeat_2x"/>
    <property type="match status" value="5"/>
</dbReference>
<evidence type="ECO:0000313" key="4">
    <source>
        <dbReference type="EMBL" id="NHE58493.1"/>
    </source>
</evidence>
<dbReference type="Pfam" id="PF20148">
    <property type="entry name" value="DUF6531"/>
    <property type="match status" value="1"/>
</dbReference>
<feature type="domain" description="DUF6531" evidence="2">
    <location>
        <begin position="236"/>
        <end position="309"/>
    </location>
</feature>
<dbReference type="NCBIfam" id="TIGR03696">
    <property type="entry name" value="Rhs_assc_core"/>
    <property type="match status" value="1"/>
</dbReference>
<keyword evidence="1" id="KW-0677">Repeat</keyword>
<dbReference type="EMBL" id="JAANYN010000007">
    <property type="protein sequence ID" value="NHE58493.1"/>
    <property type="molecule type" value="Genomic_DNA"/>
</dbReference>
<gene>
    <name evidence="4" type="ORF">G9Q97_16915</name>
</gene>
<organism evidence="4 5">
    <name type="scientific">Cyclobacterium plantarum</name>
    <dbReference type="NCBI Taxonomy" id="2716263"/>
    <lineage>
        <taxon>Bacteria</taxon>
        <taxon>Pseudomonadati</taxon>
        <taxon>Bacteroidota</taxon>
        <taxon>Cytophagia</taxon>
        <taxon>Cytophagales</taxon>
        <taxon>Cyclobacteriaceae</taxon>
        <taxon>Cyclobacterium</taxon>
    </lineage>
</organism>